<evidence type="ECO:0000313" key="2">
    <source>
        <dbReference type="EMBL" id="WOG92969.1"/>
    </source>
</evidence>
<dbReference type="EMBL" id="CP093345">
    <property type="protein sequence ID" value="WOG92969.1"/>
    <property type="molecule type" value="Genomic_DNA"/>
</dbReference>
<dbReference type="Gene3D" id="3.30.420.10">
    <property type="entry name" value="Ribonuclease H-like superfamily/Ribonuclease H"/>
    <property type="match status" value="1"/>
</dbReference>
<evidence type="ECO:0000313" key="1">
    <source>
        <dbReference type="EMBL" id="KZN02023.1"/>
    </source>
</evidence>
<sequence>MIGLYWYNSSMDFWKFKFVIEAVTCAVCGVWGRNAQGNFLGGIGGRFYNERKEIKHIFSIPIMVNTMEEVEIEAVIYALNLAGQEWCSNKKLNIYTSSQFALTNVLGQSPCCTLNGLWKWSNDLSEVANLFFVPMDFNWEARELARKGFFGNLEFFLDRDMGLDILFEVMDNMGLGEVIDEEIVDEEEVEVERVENLDEEMAGDDEEEMNGGVEEEMFGGDEDDNFYDFWDLVCPNAEMQVGPPEPQGKKAIIPAPCSVKRPLLLKDKVDPIASPPGCMGTSSQRGNVVSKGKEKLYSGFAFNDNGLLSEPAMHILDGGLLKEYWAVFEEEIIDLESTVWEGQYFVEFPDDAMEDPLPEVDEELMDVARMLVEWNQFVAESS</sequence>
<evidence type="ECO:0000313" key="3">
    <source>
        <dbReference type="Proteomes" id="UP000077755"/>
    </source>
</evidence>
<gene>
    <name evidence="1" type="ORF">DCAR_010777</name>
    <name evidence="2" type="ORF">DCAR_0312247</name>
</gene>
<proteinExistence type="predicted"/>
<dbReference type="SUPFAM" id="SSF53098">
    <property type="entry name" value="Ribonuclease H-like"/>
    <property type="match status" value="1"/>
</dbReference>
<reference evidence="2" key="2">
    <citation type="submission" date="2022-03" db="EMBL/GenBank/DDBJ databases">
        <title>Draft title - Genomic analysis of global carrot germplasm unveils the trajectory of domestication and the origin of high carotenoid orange carrot.</title>
        <authorList>
            <person name="Iorizzo M."/>
            <person name="Ellison S."/>
            <person name="Senalik D."/>
            <person name="Macko-Podgorni A."/>
            <person name="Grzebelus D."/>
            <person name="Bostan H."/>
            <person name="Rolling W."/>
            <person name="Curaba J."/>
            <person name="Simon P."/>
        </authorList>
    </citation>
    <scope>NUCLEOTIDE SEQUENCE</scope>
    <source>
        <tissue evidence="2">Leaf</tissue>
    </source>
</reference>
<dbReference type="GO" id="GO:0003676">
    <property type="term" value="F:nucleic acid binding"/>
    <property type="evidence" value="ECO:0007669"/>
    <property type="project" value="InterPro"/>
</dbReference>
<dbReference type="AlphaFoldDB" id="A0A162AJJ7"/>
<name>A0A162AJJ7_DAUCS</name>
<reference evidence="1" key="1">
    <citation type="journal article" date="2016" name="Nat. Genet.">
        <title>A high-quality carrot genome assembly provides new insights into carotenoid accumulation and asterid genome evolution.</title>
        <authorList>
            <person name="Iorizzo M."/>
            <person name="Ellison S."/>
            <person name="Senalik D."/>
            <person name="Zeng P."/>
            <person name="Satapoomin P."/>
            <person name="Huang J."/>
            <person name="Bowman M."/>
            <person name="Iovene M."/>
            <person name="Sanseverino W."/>
            <person name="Cavagnaro P."/>
            <person name="Yildiz M."/>
            <person name="Macko-Podgorni A."/>
            <person name="Moranska E."/>
            <person name="Grzebelus E."/>
            <person name="Grzebelus D."/>
            <person name="Ashrafi H."/>
            <person name="Zheng Z."/>
            <person name="Cheng S."/>
            <person name="Spooner D."/>
            <person name="Van Deynze A."/>
            <person name="Simon P."/>
        </authorList>
    </citation>
    <scope>NUCLEOTIDE SEQUENCE [LARGE SCALE GENOMIC DNA]</scope>
    <source>
        <tissue evidence="1">Leaf</tissue>
    </source>
</reference>
<dbReference type="InterPro" id="IPR036397">
    <property type="entry name" value="RNaseH_sf"/>
</dbReference>
<dbReference type="Proteomes" id="UP000077755">
    <property type="component" value="Chromosome 3"/>
</dbReference>
<dbReference type="InterPro" id="IPR012337">
    <property type="entry name" value="RNaseH-like_sf"/>
</dbReference>
<organism evidence="1">
    <name type="scientific">Daucus carota subsp. sativus</name>
    <name type="common">Carrot</name>
    <dbReference type="NCBI Taxonomy" id="79200"/>
    <lineage>
        <taxon>Eukaryota</taxon>
        <taxon>Viridiplantae</taxon>
        <taxon>Streptophyta</taxon>
        <taxon>Embryophyta</taxon>
        <taxon>Tracheophyta</taxon>
        <taxon>Spermatophyta</taxon>
        <taxon>Magnoliopsida</taxon>
        <taxon>eudicotyledons</taxon>
        <taxon>Gunneridae</taxon>
        <taxon>Pentapetalae</taxon>
        <taxon>asterids</taxon>
        <taxon>campanulids</taxon>
        <taxon>Apiales</taxon>
        <taxon>Apiaceae</taxon>
        <taxon>Apioideae</taxon>
        <taxon>Scandiceae</taxon>
        <taxon>Daucinae</taxon>
        <taxon>Daucus</taxon>
        <taxon>Daucus sect. Daucus</taxon>
    </lineage>
</organism>
<keyword evidence="3" id="KW-1185">Reference proteome</keyword>
<protein>
    <submittedName>
        <fullName evidence="1">Uncharacterized protein</fullName>
    </submittedName>
</protein>
<accession>A0A162AJJ7</accession>
<dbReference type="Gramene" id="KZN02023">
    <property type="protein sequence ID" value="KZN02023"/>
    <property type="gene ID" value="DCAR_010777"/>
</dbReference>
<dbReference type="EMBL" id="LNRQ01000003">
    <property type="protein sequence ID" value="KZN02023.1"/>
    <property type="molecule type" value="Genomic_DNA"/>
</dbReference>